<dbReference type="PRINTS" id="PR00081">
    <property type="entry name" value="GDHRDH"/>
</dbReference>
<evidence type="ECO:0000256" key="2">
    <source>
        <dbReference type="ARBA" id="ARBA00023002"/>
    </source>
</evidence>
<dbReference type="GO" id="GO:0016491">
    <property type="term" value="F:oxidoreductase activity"/>
    <property type="evidence" value="ECO:0007669"/>
    <property type="project" value="UniProtKB-KW"/>
</dbReference>
<dbReference type="Pfam" id="PF00106">
    <property type="entry name" value="adh_short"/>
    <property type="match status" value="1"/>
</dbReference>
<dbReference type="EMBL" id="CP021235">
    <property type="protein sequence ID" value="ARS36070.1"/>
    <property type="molecule type" value="Genomic_DNA"/>
</dbReference>
<organism evidence="5 6">
    <name type="scientific">Pontibacter actiniarum</name>
    <dbReference type="NCBI Taxonomy" id="323450"/>
    <lineage>
        <taxon>Bacteria</taxon>
        <taxon>Pseudomonadati</taxon>
        <taxon>Bacteroidota</taxon>
        <taxon>Cytophagia</taxon>
        <taxon>Cytophagales</taxon>
        <taxon>Hymenobacteraceae</taxon>
        <taxon>Pontibacter</taxon>
    </lineage>
</organism>
<dbReference type="Gene3D" id="3.40.50.720">
    <property type="entry name" value="NAD(P)-binding Rossmann-like Domain"/>
    <property type="match status" value="1"/>
</dbReference>
<accession>A0A1X9YT48</accession>
<dbReference type="Proteomes" id="UP000266292">
    <property type="component" value="Chromosome"/>
</dbReference>
<evidence type="ECO:0000259" key="4">
    <source>
        <dbReference type="SMART" id="SM00822"/>
    </source>
</evidence>
<evidence type="ECO:0000256" key="3">
    <source>
        <dbReference type="SAM" id="MobiDB-lite"/>
    </source>
</evidence>
<proteinExistence type="inferred from homology"/>
<dbReference type="InterPro" id="IPR057326">
    <property type="entry name" value="KR_dom"/>
</dbReference>
<dbReference type="KEGG" id="pact:CA264_11850"/>
<dbReference type="RefSeq" id="WP_025607410.1">
    <property type="nucleotide sequence ID" value="NZ_CP021235.1"/>
</dbReference>
<name>A0A1X9YT48_9BACT</name>
<dbReference type="OrthoDB" id="9775296at2"/>
<dbReference type="InterPro" id="IPR020904">
    <property type="entry name" value="Sc_DH/Rdtase_CS"/>
</dbReference>
<dbReference type="NCBIfam" id="NF005495">
    <property type="entry name" value="PRK07109.1"/>
    <property type="match status" value="1"/>
</dbReference>
<dbReference type="GO" id="GO:0016020">
    <property type="term" value="C:membrane"/>
    <property type="evidence" value="ECO:0007669"/>
    <property type="project" value="TreeGrafter"/>
</dbReference>
<evidence type="ECO:0000313" key="6">
    <source>
        <dbReference type="Proteomes" id="UP000266292"/>
    </source>
</evidence>
<dbReference type="PROSITE" id="PS00061">
    <property type="entry name" value="ADH_SHORT"/>
    <property type="match status" value="1"/>
</dbReference>
<evidence type="ECO:0000256" key="1">
    <source>
        <dbReference type="ARBA" id="ARBA00006484"/>
    </source>
</evidence>
<keyword evidence="2" id="KW-0560">Oxidoreductase</keyword>
<dbReference type="STRING" id="709015.GCA_000472485_02399"/>
<dbReference type="InterPro" id="IPR002347">
    <property type="entry name" value="SDR_fam"/>
</dbReference>
<dbReference type="AlphaFoldDB" id="A0A1X9YT48"/>
<comment type="similarity">
    <text evidence="1">Belongs to the short-chain dehydrogenases/reductases (SDR) family.</text>
</comment>
<feature type="domain" description="Ketoreductase" evidence="4">
    <location>
        <begin position="13"/>
        <end position="196"/>
    </location>
</feature>
<dbReference type="CDD" id="cd05360">
    <property type="entry name" value="SDR_c3"/>
    <property type="match status" value="1"/>
</dbReference>
<sequence length="345" mass="38057">MAKDTNYNSNRKGVAVITGASAGLGRACAREFAKKGYDVGLLARGKEGLEGAKREVEEMGRKATYVQVDMADAQGVEEAANKIEQELGEIDVWVNNAMNSVFSPVKEMQPEDYKRVTEVTYLGQVYGTLSALKRMLPRDRGSIVLVGSALAYRGIPLQSAYCGSKHAIQGFYDSLRTELIHDKSNVKVTMVQLPAMNTTQFGFVKTRLPNKPRPMGKIYQPEVAAEVIAYAAEHERREYRVGYPTLKAIIGNKIAPWFADYVLAKNGFKGQQTDEPEDPNRKNNLWEPIPGDHGAHGTFDSQATYSSPQTWLSLHREKVLAGALAVGGLVLGSMLASKRKHDQYD</sequence>
<protein>
    <submittedName>
        <fullName evidence="5">Short-chain dehydrogenase</fullName>
    </submittedName>
</protein>
<dbReference type="SMART" id="SM00822">
    <property type="entry name" value="PKS_KR"/>
    <property type="match status" value="1"/>
</dbReference>
<gene>
    <name evidence="5" type="ORF">CA264_11850</name>
</gene>
<evidence type="ECO:0000313" key="5">
    <source>
        <dbReference type="EMBL" id="ARS36070.1"/>
    </source>
</evidence>
<dbReference type="PANTHER" id="PTHR44196">
    <property type="entry name" value="DEHYDROGENASE/REDUCTASE SDR FAMILY MEMBER 7B"/>
    <property type="match status" value="1"/>
</dbReference>
<dbReference type="SUPFAM" id="SSF51735">
    <property type="entry name" value="NAD(P)-binding Rossmann-fold domains"/>
    <property type="match status" value="1"/>
</dbReference>
<reference evidence="6" key="1">
    <citation type="submission" date="2017-05" db="EMBL/GenBank/DDBJ databases">
        <authorList>
            <person name="Ray J."/>
            <person name="Price M."/>
            <person name="Deutschbauer A."/>
        </authorList>
    </citation>
    <scope>NUCLEOTIDE SEQUENCE [LARGE SCALE GENOMIC DNA]</scope>
    <source>
        <strain evidence="6">DSM 19842</strain>
    </source>
</reference>
<dbReference type="PANTHER" id="PTHR44196:SF1">
    <property type="entry name" value="DEHYDROGENASE_REDUCTASE SDR FAMILY MEMBER 7B"/>
    <property type="match status" value="1"/>
</dbReference>
<dbReference type="InterPro" id="IPR036291">
    <property type="entry name" value="NAD(P)-bd_dom_sf"/>
</dbReference>
<keyword evidence="6" id="KW-1185">Reference proteome</keyword>
<feature type="region of interest" description="Disordered" evidence="3">
    <location>
        <begin position="269"/>
        <end position="302"/>
    </location>
</feature>